<dbReference type="Pfam" id="PF14539">
    <property type="entry name" value="DUF4442"/>
    <property type="match status" value="1"/>
</dbReference>
<gene>
    <name evidence="1" type="ORF">SAMN05421545_0652</name>
</gene>
<organism evidence="1 2">
    <name type="scientific">Pontibacter lucknowensis</name>
    <dbReference type="NCBI Taxonomy" id="1077936"/>
    <lineage>
        <taxon>Bacteria</taxon>
        <taxon>Pseudomonadati</taxon>
        <taxon>Bacteroidota</taxon>
        <taxon>Cytophagia</taxon>
        <taxon>Cytophagales</taxon>
        <taxon>Hymenobacteraceae</taxon>
        <taxon>Pontibacter</taxon>
    </lineage>
</organism>
<sequence>MAVHTLTTADQFRQLATSPNKLRLFMLAKLPMAYMADLRVRSISEERAEVTIPYKYLNKNPFGSIYFASLSMAAELSTGLLCMAQTYKSDPAVSMLVVHMEGDFSKKAVGKITFTCEDGPSIKAAADQTKATGAGVTVVATSIGTDQSGDKVAEFRFTWSLKAKLKV</sequence>
<dbReference type="InterPro" id="IPR029069">
    <property type="entry name" value="HotDog_dom_sf"/>
</dbReference>
<dbReference type="OrthoDB" id="9153186at2"/>
<protein>
    <submittedName>
        <fullName evidence="1">Acyl-coenzyme A thioesterase PaaI, contains HGG motif</fullName>
    </submittedName>
</protein>
<dbReference type="Proteomes" id="UP000185924">
    <property type="component" value="Unassembled WGS sequence"/>
</dbReference>
<name>A0A1N6U3F6_9BACT</name>
<dbReference type="EMBL" id="FTNM01000001">
    <property type="protein sequence ID" value="SIQ60067.1"/>
    <property type="molecule type" value="Genomic_DNA"/>
</dbReference>
<dbReference type="Gene3D" id="3.10.129.10">
    <property type="entry name" value="Hotdog Thioesterase"/>
    <property type="match status" value="1"/>
</dbReference>
<dbReference type="SUPFAM" id="SSF54637">
    <property type="entry name" value="Thioesterase/thiol ester dehydrase-isomerase"/>
    <property type="match status" value="1"/>
</dbReference>
<evidence type="ECO:0000313" key="1">
    <source>
        <dbReference type="EMBL" id="SIQ60067.1"/>
    </source>
</evidence>
<proteinExistence type="predicted"/>
<reference evidence="2" key="1">
    <citation type="submission" date="2017-01" db="EMBL/GenBank/DDBJ databases">
        <authorList>
            <person name="Varghese N."/>
            <person name="Submissions S."/>
        </authorList>
    </citation>
    <scope>NUCLEOTIDE SEQUENCE [LARGE SCALE GENOMIC DNA]</scope>
    <source>
        <strain evidence="2">DM9</strain>
    </source>
</reference>
<keyword evidence="2" id="KW-1185">Reference proteome</keyword>
<dbReference type="STRING" id="1077936.SAMN05421545_0652"/>
<accession>A0A1N6U3F6</accession>
<dbReference type="RefSeq" id="WP_143731823.1">
    <property type="nucleotide sequence ID" value="NZ_FTNM01000001.1"/>
</dbReference>
<dbReference type="InterPro" id="IPR027961">
    <property type="entry name" value="DUF4442"/>
</dbReference>
<dbReference type="AlphaFoldDB" id="A0A1N6U3F6"/>
<evidence type="ECO:0000313" key="2">
    <source>
        <dbReference type="Proteomes" id="UP000185924"/>
    </source>
</evidence>